<evidence type="ECO:0000256" key="5">
    <source>
        <dbReference type="ARBA" id="ARBA00022734"/>
    </source>
</evidence>
<name>A0A8T0HCP1_CERPU</name>
<feature type="compositionally biased region" description="Basic and acidic residues" evidence="15">
    <location>
        <begin position="211"/>
        <end position="234"/>
    </location>
</feature>
<dbReference type="FunFam" id="2.10.250.10:FF:000002">
    <property type="entry name" value="Calreticulin"/>
    <property type="match status" value="1"/>
</dbReference>
<dbReference type="PRINTS" id="PR00626">
    <property type="entry name" value="CALRETICULIN"/>
</dbReference>
<feature type="binding site" evidence="12">
    <location>
        <position position="115"/>
    </location>
    <ligand>
        <name>an alpha-D-glucoside</name>
        <dbReference type="ChEBI" id="CHEBI:22390"/>
    </ligand>
</feature>
<proteinExistence type="inferred from homology"/>
<dbReference type="InterPro" id="IPR013320">
    <property type="entry name" value="ConA-like_dom_sf"/>
</dbReference>
<feature type="compositionally biased region" description="Acidic residues" evidence="15">
    <location>
        <begin position="425"/>
        <end position="444"/>
    </location>
</feature>
<dbReference type="GO" id="GO:0051082">
    <property type="term" value="F:unfolded protein binding"/>
    <property type="evidence" value="ECO:0007669"/>
    <property type="project" value="InterPro"/>
</dbReference>
<dbReference type="Gene3D" id="2.10.250.10">
    <property type="entry name" value="Calreticulin/calnexin, P domain"/>
    <property type="match status" value="1"/>
</dbReference>
<dbReference type="Proteomes" id="UP000822688">
    <property type="component" value="Chromosome 6"/>
</dbReference>
<feature type="binding site" evidence="12">
    <location>
        <position position="132"/>
    </location>
    <ligand>
        <name>an alpha-D-glucoside</name>
        <dbReference type="ChEBI" id="CHEBI:22390"/>
    </ligand>
</feature>
<keyword evidence="9" id="KW-0106">Calcium</keyword>
<feature type="binding site" evidence="12">
    <location>
        <position position="139"/>
    </location>
    <ligand>
        <name>an alpha-D-glucoside</name>
        <dbReference type="ChEBI" id="CHEBI:22390"/>
    </ligand>
</feature>
<feature type="binding site" evidence="12">
    <location>
        <position position="113"/>
    </location>
    <ligand>
        <name>an alpha-D-glucoside</name>
        <dbReference type="ChEBI" id="CHEBI:22390"/>
    </ligand>
</feature>
<keyword evidence="3" id="KW-0479">Metal-binding</keyword>
<evidence type="ECO:0000313" key="17">
    <source>
        <dbReference type="Proteomes" id="UP000822688"/>
    </source>
</evidence>
<dbReference type="InterPro" id="IPR018124">
    <property type="entry name" value="Calret/calnex_CS"/>
</dbReference>
<evidence type="ECO:0000256" key="13">
    <source>
        <dbReference type="PIRSR" id="PIRSR002356-3"/>
    </source>
</evidence>
<dbReference type="InterPro" id="IPR009169">
    <property type="entry name" value="Calreticulin"/>
</dbReference>
<dbReference type="GO" id="GO:0030246">
    <property type="term" value="F:carbohydrate binding"/>
    <property type="evidence" value="ECO:0007669"/>
    <property type="project" value="UniProtKB-KW"/>
</dbReference>
<evidence type="ECO:0000256" key="15">
    <source>
        <dbReference type="SAM" id="MobiDB-lite"/>
    </source>
</evidence>
<organism evidence="16 17">
    <name type="scientific">Ceratodon purpureus</name>
    <name type="common">Fire moss</name>
    <name type="synonym">Dicranum purpureum</name>
    <dbReference type="NCBI Taxonomy" id="3225"/>
    <lineage>
        <taxon>Eukaryota</taxon>
        <taxon>Viridiplantae</taxon>
        <taxon>Streptophyta</taxon>
        <taxon>Embryophyta</taxon>
        <taxon>Bryophyta</taxon>
        <taxon>Bryophytina</taxon>
        <taxon>Bryopsida</taxon>
        <taxon>Dicranidae</taxon>
        <taxon>Pseudoditrichales</taxon>
        <taxon>Ditrichaceae</taxon>
        <taxon>Ceratodon</taxon>
    </lineage>
</organism>
<evidence type="ECO:0000256" key="7">
    <source>
        <dbReference type="ARBA" id="ARBA00022824"/>
    </source>
</evidence>
<comment type="similarity">
    <text evidence="2 11 14">Belongs to the calreticulin family.</text>
</comment>
<dbReference type="EMBL" id="CM026427">
    <property type="protein sequence ID" value="KAG0569541.1"/>
    <property type="molecule type" value="Genomic_DNA"/>
</dbReference>
<evidence type="ECO:0000256" key="9">
    <source>
        <dbReference type="ARBA" id="ARBA00022837"/>
    </source>
</evidence>
<evidence type="ECO:0000256" key="2">
    <source>
        <dbReference type="ARBA" id="ARBA00010983"/>
    </source>
</evidence>
<evidence type="ECO:0000256" key="4">
    <source>
        <dbReference type="ARBA" id="ARBA00022729"/>
    </source>
</evidence>
<evidence type="ECO:0000256" key="1">
    <source>
        <dbReference type="ARBA" id="ARBA00004319"/>
    </source>
</evidence>
<dbReference type="PANTHER" id="PTHR11073">
    <property type="entry name" value="CALRETICULIN AND CALNEXIN"/>
    <property type="match status" value="1"/>
</dbReference>
<gene>
    <name evidence="16" type="ORF">KC19_6G098300</name>
</gene>
<evidence type="ECO:0000256" key="3">
    <source>
        <dbReference type="ARBA" id="ARBA00022723"/>
    </source>
</evidence>
<feature type="binding site" evidence="12">
    <location>
        <position position="322"/>
    </location>
    <ligand>
        <name>an alpha-D-glucoside</name>
        <dbReference type="ChEBI" id="CHEBI:22390"/>
    </ligand>
</feature>
<dbReference type="GO" id="GO:0036503">
    <property type="term" value="P:ERAD pathway"/>
    <property type="evidence" value="ECO:0007669"/>
    <property type="project" value="TreeGrafter"/>
</dbReference>
<keyword evidence="17" id="KW-1185">Reference proteome</keyword>
<dbReference type="AlphaFoldDB" id="A0A8T0HCP1"/>
<evidence type="ECO:0000256" key="6">
    <source>
        <dbReference type="ARBA" id="ARBA00022737"/>
    </source>
</evidence>
<keyword evidence="13" id="KW-1015">Disulfide bond</keyword>
<dbReference type="FunFam" id="2.60.120.200:FF:000018">
    <property type="entry name" value="Calreticulin 1b"/>
    <property type="match status" value="1"/>
</dbReference>
<evidence type="ECO:0000256" key="11">
    <source>
        <dbReference type="PIRNR" id="PIRNR002356"/>
    </source>
</evidence>
<keyword evidence="4 14" id="KW-0732">Signal</keyword>
<dbReference type="PIRSF" id="PIRSF002356">
    <property type="entry name" value="Calreticulin"/>
    <property type="match status" value="1"/>
</dbReference>
<keyword evidence="8" id="KW-0862">Zinc</keyword>
<sequence length="444" mass="51648">MAAPPGLFAGVLFGFSLLLCAAGEVVFEERFDDGWESRWIQSDWRKNDGMSGKFVHTAGKWYGDDDDKGIQTTTDSRFFAISAKIPEFSNKGKTLVFQYQVKHEQKIECGGGYVKLMSGKVNQKSFSGDTPYTIMFGPDICGSQTKKVHAIIWYKGKNYEMKKTVECETDQLSHVYTLIIKPDSTYSILVDNKVKESGSLNKDWDLLPPKKIKDPSAKKPEDWEDKEFIPDPEDKKPEGYDLILKEIPDPDAKKPEDWDEEADGEWEAPLIPNPEYDGPWKQKEIKNPHYKGKWKAPLIDNPEFEEDPDMYVLPPLNYIGMELWQVKAGSVFDNFLLTDDPEYAKQFAEDTWGKIKEGEKEMFEEIDNKKREGEKRQAEANRANMDYRSRSTDRYRDRVADYRKRREINRIDNRRRASYPKVEDPIEEKDDYDEDDDEEDHEEL</sequence>
<dbReference type="GO" id="GO:0005509">
    <property type="term" value="F:calcium ion binding"/>
    <property type="evidence" value="ECO:0007669"/>
    <property type="project" value="InterPro"/>
</dbReference>
<keyword evidence="5" id="KW-0430">Lectin</keyword>
<evidence type="ECO:0000256" key="8">
    <source>
        <dbReference type="ARBA" id="ARBA00022833"/>
    </source>
</evidence>
<dbReference type="GO" id="GO:0005789">
    <property type="term" value="C:endoplasmic reticulum membrane"/>
    <property type="evidence" value="ECO:0007669"/>
    <property type="project" value="TreeGrafter"/>
</dbReference>
<comment type="subcellular location">
    <subcellularLocation>
        <location evidence="1 11">Endoplasmic reticulum lumen</location>
    </subcellularLocation>
</comment>
<dbReference type="PANTHER" id="PTHR11073:SF45">
    <property type="entry name" value="CALRETICULIN-3"/>
    <property type="match status" value="1"/>
</dbReference>
<evidence type="ECO:0000256" key="14">
    <source>
        <dbReference type="RuleBase" id="RU362126"/>
    </source>
</evidence>
<feature type="signal peptide" evidence="14">
    <location>
        <begin position="1"/>
        <end position="22"/>
    </location>
</feature>
<accession>A0A8T0HCP1</accession>
<dbReference type="InterPro" id="IPR001580">
    <property type="entry name" value="Calret/calnex"/>
</dbReference>
<dbReference type="PROSITE" id="PS00803">
    <property type="entry name" value="CALRETICULIN_1"/>
    <property type="match status" value="1"/>
</dbReference>
<dbReference type="Gene3D" id="2.60.120.200">
    <property type="match status" value="1"/>
</dbReference>
<evidence type="ECO:0000256" key="12">
    <source>
        <dbReference type="PIRSR" id="PIRSR002356-1"/>
    </source>
</evidence>
<feature type="chain" id="PRO_5035963443" description="Calreticulin" evidence="14">
    <location>
        <begin position="23"/>
        <end position="444"/>
    </location>
</feature>
<dbReference type="Pfam" id="PF00262">
    <property type="entry name" value="Calreticulin"/>
    <property type="match status" value="2"/>
</dbReference>
<comment type="caution">
    <text evidence="16">The sequence shown here is derived from an EMBL/GenBank/DDBJ whole genome shotgun (WGS) entry which is preliminary data.</text>
</comment>
<feature type="region of interest" description="Disordered" evidence="15">
    <location>
        <begin position="210"/>
        <end position="234"/>
    </location>
</feature>
<dbReference type="GO" id="GO:0005788">
    <property type="term" value="C:endoplasmic reticulum lumen"/>
    <property type="evidence" value="ECO:0007669"/>
    <property type="project" value="UniProtKB-SubCell"/>
</dbReference>
<dbReference type="GO" id="GO:0006457">
    <property type="term" value="P:protein folding"/>
    <property type="evidence" value="ECO:0007669"/>
    <property type="project" value="InterPro"/>
</dbReference>
<feature type="region of interest" description="Disordered" evidence="15">
    <location>
        <begin position="413"/>
        <end position="444"/>
    </location>
</feature>
<keyword evidence="6" id="KW-0677">Repeat</keyword>
<feature type="disulfide bond" evidence="13">
    <location>
        <begin position="109"/>
        <end position="141"/>
    </location>
</feature>
<keyword evidence="10 11" id="KW-0143">Chaperone</keyword>
<reference evidence="16 17" key="1">
    <citation type="submission" date="2020-06" db="EMBL/GenBank/DDBJ databases">
        <title>WGS assembly of Ceratodon purpureus strain R40.</title>
        <authorList>
            <person name="Carey S.B."/>
            <person name="Jenkins J."/>
            <person name="Shu S."/>
            <person name="Lovell J.T."/>
            <person name="Sreedasyam A."/>
            <person name="Maumus F."/>
            <person name="Tiley G.P."/>
            <person name="Fernandez-Pozo N."/>
            <person name="Barry K."/>
            <person name="Chen C."/>
            <person name="Wang M."/>
            <person name="Lipzen A."/>
            <person name="Daum C."/>
            <person name="Saski C.A."/>
            <person name="Payton A.C."/>
            <person name="Mcbreen J.C."/>
            <person name="Conrad R.E."/>
            <person name="Kollar L.M."/>
            <person name="Olsson S."/>
            <person name="Huttunen S."/>
            <person name="Landis J.B."/>
            <person name="Wickett N.J."/>
            <person name="Johnson M.G."/>
            <person name="Rensing S.A."/>
            <person name="Grimwood J."/>
            <person name="Schmutz J."/>
            <person name="Mcdaniel S.F."/>
        </authorList>
    </citation>
    <scope>NUCLEOTIDE SEQUENCE [LARGE SCALE GENOMIC DNA]</scope>
    <source>
        <strain evidence="16 17">R40</strain>
    </source>
</reference>
<dbReference type="PROSITE" id="PS00805">
    <property type="entry name" value="CALRETICULIN_REPEAT"/>
    <property type="match status" value="1"/>
</dbReference>
<dbReference type="PROSITE" id="PS00804">
    <property type="entry name" value="CALRETICULIN_2"/>
    <property type="match status" value="1"/>
</dbReference>
<dbReference type="SUPFAM" id="SSF63887">
    <property type="entry name" value="P-domain of calnexin/calreticulin"/>
    <property type="match status" value="1"/>
</dbReference>
<feature type="region of interest" description="Disordered" evidence="15">
    <location>
        <begin position="364"/>
        <end position="394"/>
    </location>
</feature>
<evidence type="ECO:0000256" key="10">
    <source>
        <dbReference type="ARBA" id="ARBA00023186"/>
    </source>
</evidence>
<keyword evidence="7 11" id="KW-0256">Endoplasmic reticulum</keyword>
<dbReference type="InterPro" id="IPR009033">
    <property type="entry name" value="Calreticulin/calnexin_P_dom_sf"/>
</dbReference>
<evidence type="ECO:0000313" key="16">
    <source>
        <dbReference type="EMBL" id="KAG0569541.1"/>
    </source>
</evidence>
<protein>
    <recommendedName>
        <fullName evidence="11">Calreticulin</fullName>
    </recommendedName>
</protein>
<dbReference type="SUPFAM" id="SSF49899">
    <property type="entry name" value="Concanavalin A-like lectins/glucanases"/>
    <property type="match status" value="1"/>
</dbReference>